<evidence type="ECO:0000256" key="7">
    <source>
        <dbReference type="ARBA" id="ARBA00022982"/>
    </source>
</evidence>
<dbReference type="PANTHER" id="PTHR12868:SF0">
    <property type="entry name" value="NADH DEHYDROGENASE [UBIQUINONE] 1 BETA SUBCOMPLEX SUBUNIT 9"/>
    <property type="match status" value="1"/>
</dbReference>
<evidence type="ECO:0000256" key="6">
    <source>
        <dbReference type="ARBA" id="ARBA00022792"/>
    </source>
</evidence>
<comment type="subcellular location">
    <subcellularLocation>
        <location evidence="1">Mitochondrion inner membrane</location>
        <topology evidence="1">Peripheral membrane protein</topology>
        <orientation evidence="1">Matrix side</orientation>
    </subcellularLocation>
</comment>
<evidence type="ECO:0000256" key="5">
    <source>
        <dbReference type="ARBA" id="ARBA00022660"/>
    </source>
</evidence>
<dbReference type="GO" id="GO:0006120">
    <property type="term" value="P:mitochondrial electron transport, NADH to ubiquinone"/>
    <property type="evidence" value="ECO:0007669"/>
    <property type="project" value="InterPro"/>
</dbReference>
<dbReference type="AlphaFoldDB" id="V5H0B0"/>
<dbReference type="OrthoDB" id="13598at2759"/>
<comment type="similarity">
    <text evidence="2">Belongs to the complex I LYR family.</text>
</comment>
<gene>
    <name evidence="10" type="primary">NDUB9</name>
</gene>
<keyword evidence="4" id="KW-0813">Transport</keyword>
<dbReference type="EMBL" id="GALX01000804">
    <property type="protein sequence ID" value="JAB67662.1"/>
    <property type="molecule type" value="Transcribed_RNA"/>
</dbReference>
<evidence type="ECO:0000256" key="4">
    <source>
        <dbReference type="ARBA" id="ARBA00022448"/>
    </source>
</evidence>
<accession>V5H0B0</accession>
<evidence type="ECO:0000256" key="1">
    <source>
        <dbReference type="ARBA" id="ARBA00004443"/>
    </source>
</evidence>
<keyword evidence="9" id="KW-0472">Membrane</keyword>
<proteinExistence type="inferred from homology"/>
<evidence type="ECO:0000313" key="10">
    <source>
        <dbReference type="EMBL" id="JAB67662.1"/>
    </source>
</evidence>
<organism evidence="10">
    <name type="scientific">Anoplophora glabripennis</name>
    <name type="common">Asian longhorn beetle</name>
    <name type="synonym">Anoplophora nobilis</name>
    <dbReference type="NCBI Taxonomy" id="217634"/>
    <lineage>
        <taxon>Eukaryota</taxon>
        <taxon>Metazoa</taxon>
        <taxon>Ecdysozoa</taxon>
        <taxon>Arthropoda</taxon>
        <taxon>Hexapoda</taxon>
        <taxon>Insecta</taxon>
        <taxon>Pterygota</taxon>
        <taxon>Neoptera</taxon>
        <taxon>Endopterygota</taxon>
        <taxon>Coleoptera</taxon>
        <taxon>Polyphaga</taxon>
        <taxon>Cucujiformia</taxon>
        <taxon>Chrysomeloidea</taxon>
        <taxon>Cerambycidae</taxon>
        <taxon>Lamiinae</taxon>
        <taxon>Lamiini</taxon>
        <taxon>Anoplophora</taxon>
    </lineage>
</organism>
<name>V5H0B0_ANOGL</name>
<protein>
    <recommendedName>
        <fullName evidence="3">NADH dehydrogenase [ubiquinone] 1 beta subcomplex subunit 9</fullName>
    </recommendedName>
</protein>
<evidence type="ECO:0000256" key="3">
    <source>
        <dbReference type="ARBA" id="ARBA00018684"/>
    </source>
</evidence>
<dbReference type="GO" id="GO:0005743">
    <property type="term" value="C:mitochondrial inner membrane"/>
    <property type="evidence" value="ECO:0007669"/>
    <property type="project" value="UniProtKB-SubCell"/>
</dbReference>
<keyword evidence="10" id="KW-0830">Ubiquinone</keyword>
<reference evidence="10" key="1">
    <citation type="submission" date="2013-07" db="EMBL/GenBank/DDBJ databases">
        <title>Midgut Transcriptome Profiling of Anoplphora glabripennis, a Lignocellulose Degrading, Wood-Boring Cerambycid.</title>
        <authorList>
            <person name="Scully E.D."/>
            <person name="Hoover K."/>
            <person name="Carlson J.E."/>
            <person name="Tien M."/>
            <person name="Geib S.M."/>
        </authorList>
    </citation>
    <scope>NUCLEOTIDE SEQUENCE</scope>
</reference>
<dbReference type="PANTHER" id="PTHR12868">
    <property type="entry name" value="NADH-UBIQUINONE OXIDOREDUCTASE B22 SUBUNIT"/>
    <property type="match status" value="1"/>
</dbReference>
<keyword evidence="5" id="KW-0679">Respiratory chain</keyword>
<keyword evidence="8" id="KW-0496">Mitochondrion</keyword>
<evidence type="ECO:0000256" key="9">
    <source>
        <dbReference type="ARBA" id="ARBA00023136"/>
    </source>
</evidence>
<keyword evidence="7" id="KW-0249">Electron transport</keyword>
<keyword evidence="6" id="KW-0999">Mitochondrion inner membrane</keyword>
<evidence type="ECO:0000256" key="8">
    <source>
        <dbReference type="ARBA" id="ARBA00023128"/>
    </source>
</evidence>
<sequence>MRQRFDENKCIQDQRVAKEFIRKGEEELFDNQHWHPRKFPESPGGVAYGREVIPPDWVLDHWHPLEKAQYPDYFARREQRKKEFVKMWEKKYGKSAYVPHH</sequence>
<evidence type="ECO:0000256" key="2">
    <source>
        <dbReference type="ARBA" id="ARBA00009508"/>
    </source>
</evidence>
<dbReference type="InterPro" id="IPR033034">
    <property type="entry name" value="NDUFB9"/>
</dbReference>